<sequence length="126" mass="13566">MRCRCVLLSGKALSPGSIQDVVGFVSNLGGRALPDEIDWMLKVSFLADLGVSKYRSRCSSIIVTLRITTPWLPSFLHHSQECLDKCLHNDALASAATGVDGTYNYGVSHGSVHNSSDSSRSSLPEV</sequence>
<name>A0A022W3F6_TRIRU</name>
<dbReference type="AlphaFoldDB" id="A0A022W3F6"/>
<dbReference type="Proteomes" id="UP000023758">
    <property type="component" value="Unassembled WGS sequence"/>
</dbReference>
<organism evidence="1">
    <name type="scientific">Trichophyton rubrum CBS 288.86</name>
    <dbReference type="NCBI Taxonomy" id="1215330"/>
    <lineage>
        <taxon>Eukaryota</taxon>
        <taxon>Fungi</taxon>
        <taxon>Dikarya</taxon>
        <taxon>Ascomycota</taxon>
        <taxon>Pezizomycotina</taxon>
        <taxon>Eurotiomycetes</taxon>
        <taxon>Eurotiomycetidae</taxon>
        <taxon>Onygenales</taxon>
        <taxon>Arthrodermataceae</taxon>
        <taxon>Trichophyton</taxon>
    </lineage>
</organism>
<protein>
    <submittedName>
        <fullName evidence="1">Uncharacterized protein</fullName>
    </submittedName>
</protein>
<gene>
    <name evidence="1" type="ORF">H103_03985</name>
</gene>
<reference evidence="1" key="1">
    <citation type="submission" date="2014-02" db="EMBL/GenBank/DDBJ databases">
        <title>The Genome Sequence of Trichophyton rubrum (morphotype fischeri) CBS 288.86.</title>
        <authorList>
            <consortium name="The Broad Institute Genomics Platform"/>
            <person name="Cuomo C.A."/>
            <person name="White T.C."/>
            <person name="Graser Y."/>
            <person name="Martinez-Rossi N."/>
            <person name="Heitman J."/>
            <person name="Young S.K."/>
            <person name="Zeng Q."/>
            <person name="Gargeya S."/>
            <person name="Abouelleil A."/>
            <person name="Alvarado L."/>
            <person name="Chapman S.B."/>
            <person name="Gainer-Dewar J."/>
            <person name="Goldberg J."/>
            <person name="Griggs A."/>
            <person name="Gujja S."/>
            <person name="Hansen M."/>
            <person name="Howarth C."/>
            <person name="Imamovic A."/>
            <person name="Larimer J."/>
            <person name="Martinez D."/>
            <person name="Murphy C."/>
            <person name="Pearson M.D."/>
            <person name="Persinoti G."/>
            <person name="Poon T."/>
            <person name="Priest M."/>
            <person name="Roberts A.D."/>
            <person name="Saif S."/>
            <person name="Shea T.D."/>
            <person name="Sykes S.N."/>
            <person name="Wortman J."/>
            <person name="Nusbaum C."/>
            <person name="Birren B."/>
        </authorList>
    </citation>
    <scope>NUCLEOTIDE SEQUENCE [LARGE SCALE GENOMIC DNA]</scope>
    <source>
        <strain evidence="1">CBS 288.86</strain>
    </source>
</reference>
<dbReference type="HOGENOM" id="CLU_1983162_0_0_1"/>
<proteinExistence type="predicted"/>
<evidence type="ECO:0000313" key="1">
    <source>
        <dbReference type="EMBL" id="EZF52995.1"/>
    </source>
</evidence>
<dbReference type="EMBL" id="KK207832">
    <property type="protein sequence ID" value="EZF52995.1"/>
    <property type="molecule type" value="Genomic_DNA"/>
</dbReference>
<accession>A0A022W3F6</accession>